<proteinExistence type="predicted"/>
<reference evidence="2" key="1">
    <citation type="submission" date="2014-09" db="EMBL/GenBank/DDBJ databases">
        <authorList>
            <person name="Mudge J."/>
            <person name="Ramaraj T."/>
            <person name="Lindquist I.E."/>
            <person name="Bharti A.K."/>
            <person name="Sundararajan A."/>
            <person name="Cameron C.T."/>
            <person name="Woodward J.E."/>
            <person name="May G.D."/>
            <person name="Brubaker C."/>
            <person name="Broadhvest J."/>
            <person name="Wilkins T.A."/>
        </authorList>
    </citation>
    <scope>NUCLEOTIDE SEQUENCE</scope>
    <source>
        <strain evidence="2">cv. AKA8401</strain>
    </source>
</reference>
<evidence type="ECO:0000313" key="2">
    <source>
        <dbReference type="Proteomes" id="UP000032142"/>
    </source>
</evidence>
<keyword evidence="2" id="KW-1185">Reference proteome</keyword>
<sequence>MSKLNEMLRNHVLRHDRKIVKARWNSGIVKSIVTLSNICWYF</sequence>
<gene>
    <name evidence="1" type="ORF">F383_01114</name>
</gene>
<accession>A0A0B0NZP1</accession>
<protein>
    <submittedName>
        <fullName evidence="1">Uncharacterized protein</fullName>
    </submittedName>
</protein>
<dbReference type="Proteomes" id="UP000032142">
    <property type="component" value="Unassembled WGS sequence"/>
</dbReference>
<organism evidence="1 2">
    <name type="scientific">Gossypium arboreum</name>
    <name type="common">Tree cotton</name>
    <name type="synonym">Gossypium nanking</name>
    <dbReference type="NCBI Taxonomy" id="29729"/>
    <lineage>
        <taxon>Eukaryota</taxon>
        <taxon>Viridiplantae</taxon>
        <taxon>Streptophyta</taxon>
        <taxon>Embryophyta</taxon>
        <taxon>Tracheophyta</taxon>
        <taxon>Spermatophyta</taxon>
        <taxon>Magnoliopsida</taxon>
        <taxon>eudicotyledons</taxon>
        <taxon>Gunneridae</taxon>
        <taxon>Pentapetalae</taxon>
        <taxon>rosids</taxon>
        <taxon>malvids</taxon>
        <taxon>Malvales</taxon>
        <taxon>Malvaceae</taxon>
        <taxon>Malvoideae</taxon>
        <taxon>Gossypium</taxon>
    </lineage>
</organism>
<evidence type="ECO:0000313" key="1">
    <source>
        <dbReference type="EMBL" id="KHG16576.1"/>
    </source>
</evidence>
<name>A0A0B0NZP1_GOSAR</name>
<dbReference type="AlphaFoldDB" id="A0A0B0NZP1"/>
<dbReference type="EMBL" id="KN406462">
    <property type="protein sequence ID" value="KHG16576.1"/>
    <property type="molecule type" value="Genomic_DNA"/>
</dbReference>